<sequence>MTAEQIVLVGGLWLDASAWNDVVSDLETAVPVSLPVDRGTTLDDQVDAVLAVVDAAPGKSVVVGHSAASSLAWIVADRRPGKVAKVVLIGGFPNADGENYSPSFPIVDGLMPFPGWEPFEGPDSADLDASARQAFEASAVAVPEPVAKAVVRLSDERRYDVPLELICPEFSPAEVREWIAEGALPELVKAKHVELVDIDSGHWPMLTRPAELAALLKKTTNQ</sequence>
<dbReference type="InterPro" id="IPR000073">
    <property type="entry name" value="AB_hydrolase_1"/>
</dbReference>
<dbReference type="EMBL" id="JAPNTZ010000003">
    <property type="protein sequence ID" value="MCY1137979.1"/>
    <property type="molecule type" value="Genomic_DNA"/>
</dbReference>
<feature type="domain" description="AB hydrolase-1" evidence="1">
    <location>
        <begin position="6"/>
        <end position="214"/>
    </location>
</feature>
<protein>
    <submittedName>
        <fullName evidence="2">Alpha/beta hydrolase</fullName>
    </submittedName>
</protein>
<dbReference type="Gene3D" id="3.40.50.1820">
    <property type="entry name" value="alpha/beta hydrolase"/>
    <property type="match status" value="1"/>
</dbReference>
<organism evidence="2 3">
    <name type="scientific">Paractinoplanes pyxinae</name>
    <dbReference type="NCBI Taxonomy" id="2997416"/>
    <lineage>
        <taxon>Bacteria</taxon>
        <taxon>Bacillati</taxon>
        <taxon>Actinomycetota</taxon>
        <taxon>Actinomycetes</taxon>
        <taxon>Micromonosporales</taxon>
        <taxon>Micromonosporaceae</taxon>
        <taxon>Paractinoplanes</taxon>
    </lineage>
</organism>
<dbReference type="RefSeq" id="WP_267561952.1">
    <property type="nucleotide sequence ID" value="NZ_JAPNTZ010000003.1"/>
</dbReference>
<dbReference type="GO" id="GO:0016787">
    <property type="term" value="F:hydrolase activity"/>
    <property type="evidence" value="ECO:0007669"/>
    <property type="project" value="UniProtKB-KW"/>
</dbReference>
<dbReference type="Proteomes" id="UP001151002">
    <property type="component" value="Unassembled WGS sequence"/>
</dbReference>
<comment type="caution">
    <text evidence="2">The sequence shown here is derived from an EMBL/GenBank/DDBJ whole genome shotgun (WGS) entry which is preliminary data.</text>
</comment>
<evidence type="ECO:0000313" key="2">
    <source>
        <dbReference type="EMBL" id="MCY1137979.1"/>
    </source>
</evidence>
<keyword evidence="2" id="KW-0378">Hydrolase</keyword>
<gene>
    <name evidence="2" type="ORF">OWR29_08210</name>
</gene>
<dbReference type="InterPro" id="IPR029058">
    <property type="entry name" value="AB_hydrolase_fold"/>
</dbReference>
<evidence type="ECO:0000313" key="3">
    <source>
        <dbReference type="Proteomes" id="UP001151002"/>
    </source>
</evidence>
<proteinExistence type="predicted"/>
<dbReference type="SUPFAM" id="SSF53474">
    <property type="entry name" value="alpha/beta-Hydrolases"/>
    <property type="match status" value="1"/>
</dbReference>
<reference evidence="2" key="1">
    <citation type="submission" date="2022-11" db="EMBL/GenBank/DDBJ databases">
        <authorList>
            <person name="Somphong A."/>
            <person name="Phongsopitanun W."/>
        </authorList>
    </citation>
    <scope>NUCLEOTIDE SEQUENCE</scope>
    <source>
        <strain evidence="2">Pm04-4</strain>
    </source>
</reference>
<evidence type="ECO:0000259" key="1">
    <source>
        <dbReference type="Pfam" id="PF12697"/>
    </source>
</evidence>
<accession>A0ABT4AUQ0</accession>
<name>A0ABT4AUQ0_9ACTN</name>
<keyword evidence="3" id="KW-1185">Reference proteome</keyword>
<dbReference type="Pfam" id="PF12697">
    <property type="entry name" value="Abhydrolase_6"/>
    <property type="match status" value="1"/>
</dbReference>